<dbReference type="Pfam" id="PF01658">
    <property type="entry name" value="Inos-1-P_synth"/>
    <property type="match status" value="1"/>
</dbReference>
<dbReference type="RefSeq" id="WP_193435652.1">
    <property type="nucleotide sequence ID" value="NZ_CP063144.1"/>
</dbReference>
<feature type="domain" description="Myo-inositol-1-phosphate synthase GAPDH-like" evidence="2">
    <location>
        <begin position="211"/>
        <end position="316"/>
    </location>
</feature>
<dbReference type="InterPro" id="IPR002587">
    <property type="entry name" value="Myo-inos-1-P_Synthase"/>
</dbReference>
<dbReference type="Proteomes" id="UP000593766">
    <property type="component" value="Chromosome"/>
</dbReference>
<dbReference type="InterPro" id="IPR052199">
    <property type="entry name" value="MIPS"/>
</dbReference>
<sequence length="381" mass="42858">MIRVGIIGQGLVATHFAVGLEKLKYNEIPDHGVPLRNWLPYKYTDVEIVASYDVDESKIGRTVFDIALRDYPGNNIPGSLRDIVIRRGIHLNSLKGLPIKARGREEEKDLQQALLELIDEWKSMKIDVFINVMTTEPVEPVGRLGNLEKRVMEEDVTASQAYAYAVGLYCEKVKPAVFVNAIPSPIANDPAFIEFYKQKKGVVFGDDGSTGATPLTADLLEHLYERNRRVLDIAQFNIGGNTDFLALNLPERNIMKKKTKSSIVEDILGYEAPNYIRPTGYLEPLGDKKFVAMIIEYLSFGEFKDELYIVARINDSPALAGLLVDLVRLGKMALDRESYGTVYEVNAFYMKKPGPPGFKAVSKYHAYMKLLEWAGVKDPRF</sequence>
<dbReference type="EMBL" id="CP063144">
    <property type="protein sequence ID" value="QOR93845.1"/>
    <property type="molecule type" value="Genomic_DNA"/>
</dbReference>
<dbReference type="PIRSF" id="PIRSF015578">
    <property type="entry name" value="Myoinos-ppht_syn"/>
    <property type="match status" value="1"/>
</dbReference>
<evidence type="ECO:0000313" key="4">
    <source>
        <dbReference type="Proteomes" id="UP000593766"/>
    </source>
</evidence>
<dbReference type="SUPFAM" id="SSF51735">
    <property type="entry name" value="NAD(P)-binding Rossmann-fold domains"/>
    <property type="match status" value="1"/>
</dbReference>
<dbReference type="GeneID" id="59454576"/>
<dbReference type="GO" id="GO:0008654">
    <property type="term" value="P:phospholipid biosynthetic process"/>
    <property type="evidence" value="ECO:0007669"/>
    <property type="project" value="InterPro"/>
</dbReference>
<comment type="similarity">
    <text evidence="1">Belongs to the myo-inositol 1-phosphate synthase family.</text>
</comment>
<dbReference type="Gene3D" id="3.40.50.720">
    <property type="entry name" value="NAD(P)-binding Rossmann-like Domain"/>
    <property type="match status" value="1"/>
</dbReference>
<dbReference type="GO" id="GO:0006021">
    <property type="term" value="P:inositol biosynthetic process"/>
    <property type="evidence" value="ECO:0007669"/>
    <property type="project" value="InterPro"/>
</dbReference>
<dbReference type="KEGG" id="tcs:IMZ38_04120"/>
<dbReference type="InterPro" id="IPR036291">
    <property type="entry name" value="NAD(P)-bd_dom_sf"/>
</dbReference>
<gene>
    <name evidence="3" type="ORF">IMZ38_04120</name>
</gene>
<dbReference type="GO" id="GO:0004512">
    <property type="term" value="F:inositol-3-phosphate synthase activity"/>
    <property type="evidence" value="ECO:0007669"/>
    <property type="project" value="InterPro"/>
</dbReference>
<keyword evidence="4" id="KW-1185">Reference proteome</keyword>
<dbReference type="AlphaFoldDB" id="A0A7M1UNK2"/>
<evidence type="ECO:0000259" key="2">
    <source>
        <dbReference type="Pfam" id="PF01658"/>
    </source>
</evidence>
<accession>A0A7M1UNK2</accession>
<dbReference type="SUPFAM" id="SSF55347">
    <property type="entry name" value="Glyceraldehyde-3-phosphate dehydrogenase-like, C-terminal domain"/>
    <property type="match status" value="1"/>
</dbReference>
<protein>
    <submittedName>
        <fullName evidence="3">Myo-inositol-1-phosphate synthase</fullName>
    </submittedName>
</protein>
<name>A0A7M1UNK2_9CREN</name>
<dbReference type="PANTHER" id="PTHR43125">
    <property type="entry name" value="INOSITOL-3-PHOSPHATE SYNTHASE"/>
    <property type="match status" value="1"/>
</dbReference>
<evidence type="ECO:0000256" key="1">
    <source>
        <dbReference type="ARBA" id="ARBA00010813"/>
    </source>
</evidence>
<dbReference type="Gene3D" id="3.30.360.10">
    <property type="entry name" value="Dihydrodipicolinate Reductase, domain 2"/>
    <property type="match status" value="1"/>
</dbReference>
<evidence type="ECO:0000313" key="3">
    <source>
        <dbReference type="EMBL" id="QOR93845.1"/>
    </source>
</evidence>
<dbReference type="OrthoDB" id="80661at2157"/>
<proteinExistence type="inferred from homology"/>
<reference evidence="3 4" key="1">
    <citation type="submission" date="2020-10" db="EMBL/GenBank/DDBJ databases">
        <title>Complete genome sequence of Thermosphaera aggregans strain 3507.</title>
        <authorList>
            <person name="Zayulina K.S."/>
            <person name="Elcheninov A.G."/>
            <person name="Toshchakov S.V."/>
            <person name="Kublanov I.V."/>
            <person name="Kochetkova T.V."/>
        </authorList>
    </citation>
    <scope>NUCLEOTIDE SEQUENCE [LARGE SCALE GENOMIC DNA]</scope>
    <source>
        <strain evidence="3 4">3507</strain>
    </source>
</reference>
<organism evidence="3 4">
    <name type="scientific">Thermosphaera chiliense</name>
    <dbReference type="NCBI Taxonomy" id="3402707"/>
    <lineage>
        <taxon>Archaea</taxon>
        <taxon>Thermoproteota</taxon>
        <taxon>Thermoprotei</taxon>
        <taxon>Desulfurococcales</taxon>
        <taxon>Desulfurococcaceae</taxon>
        <taxon>Thermosphaera</taxon>
    </lineage>
</organism>
<dbReference type="InterPro" id="IPR013021">
    <property type="entry name" value="Myo-inos-1-P_Synthase_GAPDH"/>
</dbReference>
<dbReference type="PANTHER" id="PTHR43125:SF1">
    <property type="entry name" value="INOSITOL-3-PHOSPHATE SYNTHASE"/>
    <property type="match status" value="1"/>
</dbReference>